<evidence type="ECO:0000313" key="1">
    <source>
        <dbReference type="Ensembl" id="ENSRFEP00010027389.1"/>
    </source>
</evidence>
<dbReference type="InParanoid" id="A0A671FUI4"/>
<dbReference type="GeneTree" id="ENSGT01030000240140"/>
<reference evidence="2" key="3">
    <citation type="submission" date="2018-12" db="EMBL/GenBank/DDBJ databases">
        <title>G10K-VGP greater horseshoe bat female genome, primary haplotype.</title>
        <authorList>
            <person name="Teeling E."/>
            <person name="Myers G."/>
            <person name="Vernes S."/>
            <person name="Pippel M."/>
            <person name="Winkler S."/>
            <person name="Fedrigo O."/>
            <person name="Rhie A."/>
            <person name="Koren S."/>
            <person name="Phillippy A."/>
            <person name="Lewin H."/>
            <person name="Damas J."/>
            <person name="Howe K."/>
            <person name="Mountcastle J."/>
            <person name="Jarvis E.D."/>
        </authorList>
    </citation>
    <scope>NUCLEOTIDE SEQUENCE [LARGE SCALE GENOMIC DNA]</scope>
</reference>
<reference evidence="1 2" key="2">
    <citation type="journal article" date="2018" name="Annu Rev Anim Biosci">
        <title>Bat Biology, Genomes, and the Bat1K Project: To Generate Chromosome-Level Genomes for All Living Bat Species.</title>
        <authorList>
            <person name="Teeling E.C."/>
            <person name="Vernes S.C."/>
            <person name="Davalos L.M."/>
            <person name="Ray D.A."/>
            <person name="Gilbert M.T.P."/>
            <person name="Myers E."/>
        </authorList>
    </citation>
    <scope>NUCLEOTIDE SEQUENCE</scope>
</reference>
<reference evidence="1 2" key="1">
    <citation type="journal article" date="2015" name="Annu Rev Anim Biosci">
        <title>The Genome 10K Project: a way forward.</title>
        <authorList>
            <person name="Koepfli K.P."/>
            <person name="Paten B."/>
            <person name="O'Brien S.J."/>
            <person name="Koepfli K.P."/>
            <person name="Paten B."/>
            <person name="Antunes A."/>
            <person name="Belov K."/>
            <person name="Bustamante C."/>
            <person name="Castoe T.A."/>
            <person name="Clawson H."/>
            <person name="Crawford A.J."/>
            <person name="Diekhans M."/>
            <person name="Distel D."/>
            <person name="Durbin R."/>
            <person name="Earl D."/>
            <person name="Fujita M.K."/>
            <person name="Gamble T."/>
            <person name="Georges A."/>
            <person name="Gemmell N."/>
            <person name="Gilbert M.T."/>
            <person name="Graves J.M."/>
            <person name="Green R.E."/>
            <person name="Hickey G."/>
            <person name="Jarvis E.D."/>
            <person name="Johnson W."/>
            <person name="Komissarov A."/>
            <person name="Korf I."/>
            <person name="Kuhn R."/>
            <person name="Larkin D.M."/>
            <person name="Lewin H."/>
            <person name="Lopez J.V."/>
            <person name="Ma J."/>
            <person name="Marques-Bonet T."/>
            <person name="Miller W."/>
            <person name="Murphy R."/>
            <person name="Pevzner P."/>
            <person name="Shapiro B."/>
            <person name="Steiner C."/>
            <person name="Tamazian G."/>
            <person name="Venkatesh B."/>
            <person name="Wang J."/>
            <person name="Wayne R."/>
            <person name="Wiley E."/>
            <person name="Yang H."/>
            <person name="Zhang G."/>
            <person name="Haussler D."/>
            <person name="Ryder O."/>
            <person name="O'Brien S.J."/>
        </authorList>
    </citation>
    <scope>NUCLEOTIDE SEQUENCE</scope>
</reference>
<dbReference type="Ensembl" id="ENSRFET00010029742.1">
    <property type="protein sequence ID" value="ENSRFEP00010027389.1"/>
    <property type="gene ID" value="ENSRFEG00010018210.1"/>
</dbReference>
<name>A0A671FUI4_RHIFE</name>
<keyword evidence="2" id="KW-1185">Reference proteome</keyword>
<organism evidence="1 2">
    <name type="scientific">Rhinolophus ferrumequinum</name>
    <name type="common">Greater horseshoe bat</name>
    <dbReference type="NCBI Taxonomy" id="59479"/>
    <lineage>
        <taxon>Eukaryota</taxon>
        <taxon>Metazoa</taxon>
        <taxon>Chordata</taxon>
        <taxon>Craniata</taxon>
        <taxon>Vertebrata</taxon>
        <taxon>Euteleostomi</taxon>
        <taxon>Mammalia</taxon>
        <taxon>Eutheria</taxon>
        <taxon>Laurasiatheria</taxon>
        <taxon>Chiroptera</taxon>
        <taxon>Yinpterochiroptera</taxon>
        <taxon>Rhinolophoidea</taxon>
        <taxon>Rhinolophidae</taxon>
        <taxon>Rhinolophinae</taxon>
        <taxon>Rhinolophus</taxon>
    </lineage>
</organism>
<sequence>LGPACMLKKSCWSLPAFKFCDQVCGLAICPTPASGWGLGKALVQSGHEETSLWLSL</sequence>
<dbReference type="Proteomes" id="UP000472240">
    <property type="component" value="Chromosome 24"/>
</dbReference>
<dbReference type="AlphaFoldDB" id="A0A671FUI4"/>
<reference evidence="1" key="4">
    <citation type="submission" date="2025-08" db="UniProtKB">
        <authorList>
            <consortium name="Ensembl"/>
        </authorList>
    </citation>
    <scope>IDENTIFICATION</scope>
</reference>
<accession>A0A671FUI4</accession>
<reference evidence="1" key="5">
    <citation type="submission" date="2025-09" db="UniProtKB">
        <authorList>
            <consortium name="Ensembl"/>
        </authorList>
    </citation>
    <scope>IDENTIFICATION</scope>
</reference>
<protein>
    <submittedName>
        <fullName evidence="1">Uncharacterized protein</fullName>
    </submittedName>
</protein>
<evidence type="ECO:0000313" key="2">
    <source>
        <dbReference type="Proteomes" id="UP000472240"/>
    </source>
</evidence>
<proteinExistence type="predicted"/>